<comment type="caution">
    <text evidence="2">The sequence shown here is derived from an EMBL/GenBank/DDBJ whole genome shotgun (WGS) entry which is preliminary data.</text>
</comment>
<sequence>MEGIFGGASCHSIGLHASLLRSPARNGFAFEAFGSSFRTFLADEVKKFECVRSLLARAVVFVCVTVVTGQHTEGGSGRHQGRVWPAVTSAKVTRGRWEVAGAGGGSGVGGGGGGGCRGGGGGGGGRSAAGEVVTRRRGAEPPWLSPLPLTAAATRRSDSNAEDSNGETDVLVTEEGRVPVVERPRRRGRPCSVIFMHVGGCGSRKVACSGQATSPCPAEQNARTWIMGEPMPRLPHLVLLLVAAVLCHLPAVRCRTAPLRALPAFSHLTTGQDRHAPLLPDSRIATSHMGASRRGRDSPVSDLFSPLSAEDPYFLQRHRVFERRKQKNHQRHRWSDRQTVRPDQDSPPLPRQVSPSFSRDKEEQGSLTWTGPRLVRAQVTTVVPIAALGPFLLHPDLPLQQSLEKTLASRSMSSSGGTVRLHVVDVQVLDLNPENGTIAVTVRGSPRQVQHVLDSVAMPKAEVTSERTEEGASSSEAADGGGVGAGAAPRSHPRNRRSIRSLGISYGMNGRIRTHMQAHRLSISYRHVQPCTYADRFYCMNGGTCVFVGALDIKTCRPPVGLLLRDRMEWTDRHPNDVVSSRKADESCPKGVREPVSIADVGEDAVDDRSAHDDDCRHKTWLTCP</sequence>
<dbReference type="OrthoDB" id="6162427at2759"/>
<proteinExistence type="predicted"/>
<dbReference type="Proteomes" id="UP000245119">
    <property type="component" value="Linkage Group LG8"/>
</dbReference>
<evidence type="ECO:0000313" key="3">
    <source>
        <dbReference type="Proteomes" id="UP000245119"/>
    </source>
</evidence>
<dbReference type="AlphaFoldDB" id="A0A2T7NYA9"/>
<feature type="region of interest" description="Disordered" evidence="1">
    <location>
        <begin position="322"/>
        <end position="369"/>
    </location>
</feature>
<protein>
    <submittedName>
        <fullName evidence="2">Uncharacterized protein</fullName>
    </submittedName>
</protein>
<accession>A0A2T7NYA9</accession>
<evidence type="ECO:0000313" key="2">
    <source>
        <dbReference type="EMBL" id="PVD26123.1"/>
    </source>
</evidence>
<feature type="compositionally biased region" description="Basic and acidic residues" evidence="1">
    <location>
        <begin position="333"/>
        <end position="344"/>
    </location>
</feature>
<dbReference type="EMBL" id="PZQS01000008">
    <property type="protein sequence ID" value="PVD26123.1"/>
    <property type="molecule type" value="Genomic_DNA"/>
</dbReference>
<feature type="region of interest" description="Disordered" evidence="1">
    <location>
        <begin position="102"/>
        <end position="169"/>
    </location>
</feature>
<keyword evidence="3" id="KW-1185">Reference proteome</keyword>
<feature type="compositionally biased region" description="Gly residues" evidence="1">
    <location>
        <begin position="102"/>
        <end position="127"/>
    </location>
</feature>
<feature type="region of interest" description="Disordered" evidence="1">
    <location>
        <begin position="460"/>
        <end position="498"/>
    </location>
</feature>
<evidence type="ECO:0000256" key="1">
    <source>
        <dbReference type="SAM" id="MobiDB-lite"/>
    </source>
</evidence>
<gene>
    <name evidence="2" type="ORF">C0Q70_13791</name>
</gene>
<reference evidence="2 3" key="1">
    <citation type="submission" date="2018-04" db="EMBL/GenBank/DDBJ databases">
        <title>The genome of golden apple snail Pomacea canaliculata provides insight into stress tolerance and invasive adaptation.</title>
        <authorList>
            <person name="Liu C."/>
            <person name="Liu B."/>
            <person name="Ren Y."/>
            <person name="Zhang Y."/>
            <person name="Wang H."/>
            <person name="Li S."/>
            <person name="Jiang F."/>
            <person name="Yin L."/>
            <person name="Zhang G."/>
            <person name="Qian W."/>
            <person name="Fan W."/>
        </authorList>
    </citation>
    <scope>NUCLEOTIDE SEQUENCE [LARGE SCALE GENOMIC DNA]</scope>
    <source>
        <strain evidence="2">SZHN2017</strain>
        <tissue evidence="2">Muscle</tissue>
    </source>
</reference>
<name>A0A2T7NYA9_POMCA</name>
<organism evidence="2 3">
    <name type="scientific">Pomacea canaliculata</name>
    <name type="common">Golden apple snail</name>
    <dbReference type="NCBI Taxonomy" id="400727"/>
    <lineage>
        <taxon>Eukaryota</taxon>
        <taxon>Metazoa</taxon>
        <taxon>Spiralia</taxon>
        <taxon>Lophotrochozoa</taxon>
        <taxon>Mollusca</taxon>
        <taxon>Gastropoda</taxon>
        <taxon>Caenogastropoda</taxon>
        <taxon>Architaenioglossa</taxon>
        <taxon>Ampullarioidea</taxon>
        <taxon>Ampullariidae</taxon>
        <taxon>Pomacea</taxon>
    </lineage>
</organism>
<feature type="compositionally biased region" description="Basic residues" evidence="1">
    <location>
        <begin position="322"/>
        <end position="332"/>
    </location>
</feature>